<dbReference type="Proteomes" id="UP000005204">
    <property type="component" value="Unassembled WGS sequence"/>
</dbReference>
<dbReference type="SUPFAM" id="SSF103473">
    <property type="entry name" value="MFS general substrate transporter"/>
    <property type="match status" value="1"/>
</dbReference>
<dbReference type="InterPro" id="IPR050549">
    <property type="entry name" value="MFS_Trehalose_Transporter"/>
</dbReference>
<dbReference type="GO" id="GO:0016020">
    <property type="term" value="C:membrane"/>
    <property type="evidence" value="ECO:0007669"/>
    <property type="project" value="UniProtKB-SubCell"/>
</dbReference>
<evidence type="ECO:0000256" key="4">
    <source>
        <dbReference type="ARBA" id="ARBA00023136"/>
    </source>
</evidence>
<dbReference type="Pfam" id="PF00083">
    <property type="entry name" value="Sugar_tr"/>
    <property type="match status" value="1"/>
</dbReference>
<feature type="transmembrane region" description="Helical" evidence="5">
    <location>
        <begin position="271"/>
        <end position="291"/>
    </location>
</feature>
<dbReference type="GO" id="GO:0022857">
    <property type="term" value="F:transmembrane transporter activity"/>
    <property type="evidence" value="ECO:0007669"/>
    <property type="project" value="InterPro"/>
</dbReference>
<dbReference type="PANTHER" id="PTHR48021">
    <property type="match status" value="1"/>
</dbReference>
<feature type="transmembrane region" description="Helical" evidence="5">
    <location>
        <begin position="405"/>
        <end position="425"/>
    </location>
</feature>
<keyword evidence="3 5" id="KW-1133">Transmembrane helix</keyword>
<keyword evidence="2 5" id="KW-0812">Transmembrane</keyword>
<dbReference type="Gene3D" id="1.20.1250.20">
    <property type="entry name" value="MFS general substrate transporter like domains"/>
    <property type="match status" value="1"/>
</dbReference>
<dbReference type="AlphaFoldDB" id="A0A8R2DL71"/>
<keyword evidence="4 5" id="KW-0472">Membrane</keyword>
<reference evidence="7" key="2">
    <citation type="submission" date="2022-06" db="UniProtKB">
        <authorList>
            <consortium name="EnsemblMetazoa"/>
        </authorList>
    </citation>
    <scope>IDENTIFICATION</scope>
    <source>
        <strain evidence="7">p50T (Dazao)</strain>
    </source>
</reference>
<dbReference type="PANTHER" id="PTHR48021:SF1">
    <property type="entry name" value="GH07001P-RELATED"/>
    <property type="match status" value="1"/>
</dbReference>
<dbReference type="RefSeq" id="XP_021203572.1">
    <property type="nucleotide sequence ID" value="XM_021347897.3"/>
</dbReference>
<reference evidence="8" key="1">
    <citation type="journal article" date="2008" name="Insect Biochem. Mol. Biol.">
        <title>The genome of a lepidopteran model insect, the silkworm Bombyx mori.</title>
        <authorList>
            <consortium name="International Silkworm Genome Consortium"/>
        </authorList>
    </citation>
    <scope>NUCLEOTIDE SEQUENCE [LARGE SCALE GENOMIC DNA]</scope>
    <source>
        <strain evidence="8">p50T</strain>
    </source>
</reference>
<feature type="transmembrane region" description="Helical" evidence="5">
    <location>
        <begin position="174"/>
        <end position="194"/>
    </location>
</feature>
<feature type="domain" description="Major facilitator superfamily (MFS) profile" evidence="6">
    <location>
        <begin position="24"/>
        <end position="465"/>
    </location>
</feature>
<dbReference type="InterPro" id="IPR036259">
    <property type="entry name" value="MFS_trans_sf"/>
</dbReference>
<comment type="subcellular location">
    <subcellularLocation>
        <location evidence="1">Membrane</location>
        <topology evidence="1">Multi-pass membrane protein</topology>
    </subcellularLocation>
</comment>
<accession>A0A8R2DL71</accession>
<feature type="transmembrane region" description="Helical" evidence="5">
    <location>
        <begin position="311"/>
        <end position="333"/>
    </location>
</feature>
<evidence type="ECO:0000313" key="8">
    <source>
        <dbReference type="Proteomes" id="UP000005204"/>
    </source>
</evidence>
<feature type="transmembrane region" description="Helical" evidence="5">
    <location>
        <begin position="340"/>
        <end position="361"/>
    </location>
</feature>
<protein>
    <recommendedName>
        <fullName evidence="6">Major facilitator superfamily (MFS) profile domain-containing protein</fullName>
    </recommendedName>
</protein>
<evidence type="ECO:0000256" key="1">
    <source>
        <dbReference type="ARBA" id="ARBA00004141"/>
    </source>
</evidence>
<dbReference type="GeneID" id="101736616"/>
<feature type="transmembrane region" description="Helical" evidence="5">
    <location>
        <begin position="373"/>
        <end position="393"/>
    </location>
</feature>
<evidence type="ECO:0000259" key="6">
    <source>
        <dbReference type="PROSITE" id="PS50850"/>
    </source>
</evidence>
<dbReference type="PROSITE" id="PS00217">
    <property type="entry name" value="SUGAR_TRANSPORT_2"/>
    <property type="match status" value="1"/>
</dbReference>
<organism evidence="7 8">
    <name type="scientific">Bombyx mori</name>
    <name type="common">Silk moth</name>
    <dbReference type="NCBI Taxonomy" id="7091"/>
    <lineage>
        <taxon>Eukaryota</taxon>
        <taxon>Metazoa</taxon>
        <taxon>Ecdysozoa</taxon>
        <taxon>Arthropoda</taxon>
        <taxon>Hexapoda</taxon>
        <taxon>Insecta</taxon>
        <taxon>Pterygota</taxon>
        <taxon>Neoptera</taxon>
        <taxon>Endopterygota</taxon>
        <taxon>Lepidoptera</taxon>
        <taxon>Glossata</taxon>
        <taxon>Ditrysia</taxon>
        <taxon>Bombycoidea</taxon>
        <taxon>Bombycidae</taxon>
        <taxon>Bombycinae</taxon>
        <taxon>Bombyx</taxon>
    </lineage>
</organism>
<feature type="transmembrane region" description="Helical" evidence="5">
    <location>
        <begin position="20"/>
        <end position="41"/>
    </location>
</feature>
<name>A0A8R2DL71_BOMMO</name>
<feature type="transmembrane region" description="Helical" evidence="5">
    <location>
        <begin position="61"/>
        <end position="80"/>
    </location>
</feature>
<dbReference type="EnsemblMetazoa" id="XM_021347897.2">
    <property type="protein sequence ID" value="XP_021203572.1"/>
    <property type="gene ID" value="LOC101736616"/>
</dbReference>
<feature type="transmembrane region" description="Helical" evidence="5">
    <location>
        <begin position="92"/>
        <end position="110"/>
    </location>
</feature>
<keyword evidence="8" id="KW-1185">Reference proteome</keyword>
<evidence type="ECO:0000256" key="5">
    <source>
        <dbReference type="SAM" id="Phobius"/>
    </source>
</evidence>
<feature type="transmembrane region" description="Helical" evidence="5">
    <location>
        <begin position="431"/>
        <end position="455"/>
    </location>
</feature>
<dbReference type="InterPro" id="IPR005828">
    <property type="entry name" value="MFS_sugar_transport-like"/>
</dbReference>
<evidence type="ECO:0000256" key="2">
    <source>
        <dbReference type="ARBA" id="ARBA00022692"/>
    </source>
</evidence>
<dbReference type="PROSITE" id="PS00216">
    <property type="entry name" value="SUGAR_TRANSPORT_1"/>
    <property type="match status" value="1"/>
</dbReference>
<dbReference type="InterPro" id="IPR005829">
    <property type="entry name" value="Sugar_transporter_CS"/>
</dbReference>
<evidence type="ECO:0000256" key="3">
    <source>
        <dbReference type="ARBA" id="ARBA00022989"/>
    </source>
</evidence>
<sequence length="499" mass="56245">MLLKRIFDTFSFYQKIGNGFQCFVTSGVTLNMLTHGFMYGFNTGLFAQLRKTKEIQLDLELESWLASSTSLSFIVGSLFSSIFMDRFGRRPAFIIASATMIISWLIFIAAKSFTALLVAKIFQGFSAGVESTTGYILVGEYVSPNHRASFLASFQPVMLFGDFITHSLSSICDWRNVAIILAFFSIPGLALIVFSPESPSFLAKIGMHDQCKKVFYWLRGPNENNEVEMLIKTNLPSKQNAINNDKINGYKKVIHKLSFIGTFFKKREVRISLFIMVHMQLINLFSGSILYDSYTVDIHTAVFGTDKDQYMYLIVMYLDIVRILSSIFSVFLTQKMKRRSMLLSLVGLNILMYLLLGIYVLCKNHNLLPFDHISIGIILYGFNYFSLAAGSVSLPNIVAGEIFPLANRSACGMICNITFSLYMFVNIKNVPYIFSGAGVSGVFFMNAALLSYALGMTMYTLPETKDKTLLEIEHILRGCPIADDDETMINLKEHNETNF</sequence>
<evidence type="ECO:0000313" key="7">
    <source>
        <dbReference type="EnsemblMetazoa" id="XP_021203572.1"/>
    </source>
</evidence>
<proteinExistence type="predicted"/>
<dbReference type="InterPro" id="IPR020846">
    <property type="entry name" value="MFS_dom"/>
</dbReference>
<dbReference type="PROSITE" id="PS50850">
    <property type="entry name" value="MFS"/>
    <property type="match status" value="1"/>
</dbReference>